<proteinExistence type="predicted"/>
<dbReference type="AlphaFoldDB" id="A0A158RBZ7"/>
<accession>A0A158RBZ7</accession>
<dbReference type="EMBL" id="UYYF01004384">
    <property type="protein sequence ID" value="VDN03365.1"/>
    <property type="molecule type" value="Genomic_DNA"/>
</dbReference>
<dbReference type="WBParaSite" id="TCLT_0000606001-mRNA-1">
    <property type="protein sequence ID" value="TCLT_0000606001-mRNA-1"/>
    <property type="gene ID" value="TCLT_0000606001"/>
</dbReference>
<dbReference type="OMA" id="IVHEETQ"/>
<reference evidence="2 3" key="2">
    <citation type="submission" date="2018-11" db="EMBL/GenBank/DDBJ databases">
        <authorList>
            <consortium name="Pathogen Informatics"/>
        </authorList>
    </citation>
    <scope>NUCLEOTIDE SEQUENCE [LARGE SCALE GENOMIC DNA]</scope>
</reference>
<dbReference type="Proteomes" id="UP000276776">
    <property type="component" value="Unassembled WGS sequence"/>
</dbReference>
<feature type="compositionally biased region" description="Basic and acidic residues" evidence="1">
    <location>
        <begin position="264"/>
        <end position="278"/>
    </location>
</feature>
<feature type="compositionally biased region" description="Polar residues" evidence="1">
    <location>
        <begin position="279"/>
        <end position="307"/>
    </location>
</feature>
<organism evidence="4">
    <name type="scientific">Thelazia callipaeda</name>
    <name type="common">Oriental eyeworm</name>
    <name type="synonym">Parasitic nematode</name>
    <dbReference type="NCBI Taxonomy" id="103827"/>
    <lineage>
        <taxon>Eukaryota</taxon>
        <taxon>Metazoa</taxon>
        <taxon>Ecdysozoa</taxon>
        <taxon>Nematoda</taxon>
        <taxon>Chromadorea</taxon>
        <taxon>Rhabditida</taxon>
        <taxon>Spirurina</taxon>
        <taxon>Spiruromorpha</taxon>
        <taxon>Thelazioidea</taxon>
        <taxon>Thelaziidae</taxon>
        <taxon>Thelazia</taxon>
    </lineage>
</organism>
<name>A0A158RBZ7_THECL</name>
<evidence type="ECO:0000313" key="3">
    <source>
        <dbReference type="Proteomes" id="UP000276776"/>
    </source>
</evidence>
<evidence type="ECO:0000256" key="1">
    <source>
        <dbReference type="SAM" id="MobiDB-lite"/>
    </source>
</evidence>
<dbReference type="OrthoDB" id="5856903at2759"/>
<keyword evidence="3" id="KW-1185">Reference proteome</keyword>
<gene>
    <name evidence="2" type="ORF">TCLT_LOCUS6049</name>
</gene>
<evidence type="ECO:0000313" key="4">
    <source>
        <dbReference type="WBParaSite" id="TCLT_0000606001-mRNA-1"/>
    </source>
</evidence>
<protein>
    <submittedName>
        <fullName evidence="4">IRS-type PTB domain-containing protein</fullName>
    </submittedName>
</protein>
<feature type="region of interest" description="Disordered" evidence="1">
    <location>
        <begin position="252"/>
        <end position="309"/>
    </location>
</feature>
<evidence type="ECO:0000313" key="2">
    <source>
        <dbReference type="EMBL" id="VDN03365.1"/>
    </source>
</evidence>
<sequence>MTSDIYLEERIELLEVGKRLRTNEFTLLRPKRMLSSPFSKGKKTIQSQSKLNLYACDGRLRLIRILKFTPESENIQSQTVHEETRIYSCENLSEVLNAIVNVEKGNAEKLPSKFSDPAYARCYHKTIVTEDGNYRIVGFMELRCPGSFKEPDKKLIARIDETYKRDGIKLQACNLRSYDQQIGLNKGLLLIETALEISKKTTSFFWQEERTYMTEKHEKWNRSLLSSHYLSAQKRLEHLGIVIAHQKNLITAKSSDDSPPNSEHSPHRLSVKENDTKTAKGQTNSRSSPPTAVHRPSTTNTAVSPSDNLMHKHGIREDHFSSWKSGNIWRKHSNLATSQKQQDKKTKSVQTEVDELAKVPKNVSHVTDDVTQLDFSSEISSQVNITASEKISHDDNEVTVYFGGQEGLDVAISTDFSFKLKDESGTDVSCYQLKEISVDDHIVYKKD</sequence>
<feature type="compositionally biased region" description="Polar residues" evidence="1">
    <location>
        <begin position="252"/>
        <end position="263"/>
    </location>
</feature>
<reference evidence="4" key="1">
    <citation type="submission" date="2016-04" db="UniProtKB">
        <authorList>
            <consortium name="WormBaseParasite"/>
        </authorList>
    </citation>
    <scope>IDENTIFICATION</scope>
</reference>